<dbReference type="AlphaFoldDB" id="A0A284QXE6"/>
<dbReference type="Proteomes" id="UP000219338">
    <property type="component" value="Unassembled WGS sequence"/>
</dbReference>
<accession>A0A284QXE6</accession>
<organism evidence="2 3">
    <name type="scientific">Armillaria ostoyae</name>
    <name type="common">Armillaria root rot fungus</name>
    <dbReference type="NCBI Taxonomy" id="47428"/>
    <lineage>
        <taxon>Eukaryota</taxon>
        <taxon>Fungi</taxon>
        <taxon>Dikarya</taxon>
        <taxon>Basidiomycota</taxon>
        <taxon>Agaricomycotina</taxon>
        <taxon>Agaricomycetes</taxon>
        <taxon>Agaricomycetidae</taxon>
        <taxon>Agaricales</taxon>
        <taxon>Marasmiineae</taxon>
        <taxon>Physalacriaceae</taxon>
        <taxon>Armillaria</taxon>
    </lineage>
</organism>
<reference evidence="3" key="1">
    <citation type="journal article" date="2017" name="Nat. Ecol. Evol.">
        <title>Genome expansion and lineage-specific genetic innovations in the forest pathogenic fungi Armillaria.</title>
        <authorList>
            <person name="Sipos G."/>
            <person name="Prasanna A.N."/>
            <person name="Walter M.C."/>
            <person name="O'Connor E."/>
            <person name="Balint B."/>
            <person name="Krizsan K."/>
            <person name="Kiss B."/>
            <person name="Hess J."/>
            <person name="Varga T."/>
            <person name="Slot J."/>
            <person name="Riley R."/>
            <person name="Boka B."/>
            <person name="Rigling D."/>
            <person name="Barry K."/>
            <person name="Lee J."/>
            <person name="Mihaltcheva S."/>
            <person name="LaButti K."/>
            <person name="Lipzen A."/>
            <person name="Waldron R."/>
            <person name="Moloney N.M."/>
            <person name="Sperisen C."/>
            <person name="Kredics L."/>
            <person name="Vagvoelgyi C."/>
            <person name="Patrignani A."/>
            <person name="Fitzpatrick D."/>
            <person name="Nagy I."/>
            <person name="Doyle S."/>
            <person name="Anderson J.B."/>
            <person name="Grigoriev I.V."/>
            <person name="Gueldener U."/>
            <person name="Muensterkoetter M."/>
            <person name="Nagy L.G."/>
        </authorList>
    </citation>
    <scope>NUCLEOTIDE SEQUENCE [LARGE SCALE GENOMIC DNA]</scope>
    <source>
        <strain evidence="3">C18/9</strain>
    </source>
</reference>
<evidence type="ECO:0000256" key="1">
    <source>
        <dbReference type="SAM" id="MobiDB-lite"/>
    </source>
</evidence>
<evidence type="ECO:0000313" key="2">
    <source>
        <dbReference type="EMBL" id="SJL01082.1"/>
    </source>
</evidence>
<keyword evidence="3" id="KW-1185">Reference proteome</keyword>
<dbReference type="EMBL" id="FUEG01000003">
    <property type="protein sequence ID" value="SJL01082.1"/>
    <property type="molecule type" value="Genomic_DNA"/>
</dbReference>
<feature type="compositionally biased region" description="Basic and acidic residues" evidence="1">
    <location>
        <begin position="42"/>
        <end position="61"/>
    </location>
</feature>
<gene>
    <name evidence="2" type="ORF">ARMOST_04398</name>
</gene>
<feature type="region of interest" description="Disordered" evidence="1">
    <location>
        <begin position="42"/>
        <end position="62"/>
    </location>
</feature>
<protein>
    <submittedName>
        <fullName evidence="2">Uncharacterized protein</fullName>
    </submittedName>
</protein>
<sequence length="78" mass="8779">MDVEYADYSLGTNNSILACDRSSLTRKVTRCEIYSEIKTQSLEKPKGDSATDGGRHTALKKDRVRQRLRVRGVPHALD</sequence>
<evidence type="ECO:0000313" key="3">
    <source>
        <dbReference type="Proteomes" id="UP000219338"/>
    </source>
</evidence>
<proteinExistence type="predicted"/>
<name>A0A284QXE6_ARMOS</name>